<organism evidence="9 10">
    <name type="scientific">Spongiibacter thalassae</name>
    <dbReference type="NCBI Taxonomy" id="2721624"/>
    <lineage>
        <taxon>Bacteria</taxon>
        <taxon>Pseudomonadati</taxon>
        <taxon>Pseudomonadota</taxon>
        <taxon>Gammaproteobacteria</taxon>
        <taxon>Cellvibrionales</taxon>
        <taxon>Spongiibacteraceae</taxon>
        <taxon>Spongiibacter</taxon>
    </lineage>
</organism>
<evidence type="ECO:0000256" key="3">
    <source>
        <dbReference type="ARBA" id="ARBA00022448"/>
    </source>
</evidence>
<evidence type="ECO:0000256" key="8">
    <source>
        <dbReference type="SAM" id="Phobius"/>
    </source>
</evidence>
<gene>
    <name evidence="9" type="ORF">HCU74_10015</name>
</gene>
<dbReference type="RefSeq" id="WP_168450298.1">
    <property type="nucleotide sequence ID" value="NZ_JAAWWK010000003.1"/>
</dbReference>
<keyword evidence="6 8" id="KW-1133">Transmembrane helix</keyword>
<comment type="similarity">
    <text evidence="2">Belongs to the autoinducer-2 exporter (AI-2E) (TC 2.A.86) family.</text>
</comment>
<protein>
    <submittedName>
        <fullName evidence="9">AI-2E family transporter</fullName>
    </submittedName>
</protein>
<feature type="transmembrane region" description="Helical" evidence="8">
    <location>
        <begin position="216"/>
        <end position="235"/>
    </location>
</feature>
<accession>A0ABX1GH99</accession>
<keyword evidence="5 8" id="KW-0812">Transmembrane</keyword>
<evidence type="ECO:0000256" key="5">
    <source>
        <dbReference type="ARBA" id="ARBA00022692"/>
    </source>
</evidence>
<name>A0ABX1GH99_9GAMM</name>
<keyword evidence="10" id="KW-1185">Reference proteome</keyword>
<keyword evidence="3" id="KW-0813">Transport</keyword>
<dbReference type="PANTHER" id="PTHR21716:SF53">
    <property type="entry name" value="PERMEASE PERM-RELATED"/>
    <property type="match status" value="1"/>
</dbReference>
<sequence length="362" mass="40081">MLGILRKWFDRVFAEEETVVLLLLIAGCLLLLLTIGNVLIPLMASVVLAFMMQGIVVRLENLGARRWVGIAVGYGVFLFFFLGFLVLLMPLVWQQLINLIQELPIMLRKLQHALLVLPERSEFFTETQIREWMALASKELGSLGQYLLSFSLAQLPNLLGVLINIVLIPILVFFFLKDKEKILGWLASFLPRRRKLLTSVWLEMNDQVANYVRGKAIEIVIVGAGSYIAFSIMSLNYAALLALAVGLSVVIPFIGAAVVTVPVLLVGFLQWGWGGEFFTLFIVYSIIQALDGNVLVPLLFSEAVNMHPVAIIAAVLVFGGIWGLWGVFFAIPLATLVKAILYAWPRPPLDGVGDDDSLAEQG</sequence>
<evidence type="ECO:0000256" key="2">
    <source>
        <dbReference type="ARBA" id="ARBA00009773"/>
    </source>
</evidence>
<comment type="subcellular location">
    <subcellularLocation>
        <location evidence="1">Cell membrane</location>
        <topology evidence="1">Multi-pass membrane protein</topology>
    </subcellularLocation>
</comment>
<dbReference type="Proteomes" id="UP000765845">
    <property type="component" value="Unassembled WGS sequence"/>
</dbReference>
<dbReference type="InterPro" id="IPR002549">
    <property type="entry name" value="AI-2E-like"/>
</dbReference>
<keyword evidence="7 8" id="KW-0472">Membrane</keyword>
<dbReference type="PROSITE" id="PS51257">
    <property type="entry name" value="PROKAR_LIPOPROTEIN"/>
    <property type="match status" value="1"/>
</dbReference>
<evidence type="ECO:0000256" key="7">
    <source>
        <dbReference type="ARBA" id="ARBA00023136"/>
    </source>
</evidence>
<evidence type="ECO:0000256" key="1">
    <source>
        <dbReference type="ARBA" id="ARBA00004651"/>
    </source>
</evidence>
<feature type="transmembrane region" description="Helical" evidence="8">
    <location>
        <begin position="20"/>
        <end position="50"/>
    </location>
</feature>
<comment type="caution">
    <text evidence="9">The sequence shown here is derived from an EMBL/GenBank/DDBJ whole genome shotgun (WGS) entry which is preliminary data.</text>
</comment>
<evidence type="ECO:0000313" key="9">
    <source>
        <dbReference type="EMBL" id="NKI17757.1"/>
    </source>
</evidence>
<feature type="transmembrane region" description="Helical" evidence="8">
    <location>
        <begin position="241"/>
        <end position="265"/>
    </location>
</feature>
<feature type="transmembrane region" description="Helical" evidence="8">
    <location>
        <begin position="71"/>
        <end position="93"/>
    </location>
</feature>
<proteinExistence type="inferred from homology"/>
<feature type="transmembrane region" description="Helical" evidence="8">
    <location>
        <begin position="311"/>
        <end position="337"/>
    </location>
</feature>
<evidence type="ECO:0000256" key="4">
    <source>
        <dbReference type="ARBA" id="ARBA00022475"/>
    </source>
</evidence>
<reference evidence="9 10" key="1">
    <citation type="submission" date="2020-04" db="EMBL/GenBank/DDBJ databases">
        <authorList>
            <person name="Yoon J."/>
        </authorList>
    </citation>
    <scope>NUCLEOTIDE SEQUENCE [LARGE SCALE GENOMIC DNA]</scope>
    <source>
        <strain evidence="9 10">KMU-166</strain>
    </source>
</reference>
<feature type="transmembrane region" description="Helical" evidence="8">
    <location>
        <begin position="158"/>
        <end position="176"/>
    </location>
</feature>
<dbReference type="EMBL" id="JAAWWK010000003">
    <property type="protein sequence ID" value="NKI17757.1"/>
    <property type="molecule type" value="Genomic_DNA"/>
</dbReference>
<evidence type="ECO:0000313" key="10">
    <source>
        <dbReference type="Proteomes" id="UP000765845"/>
    </source>
</evidence>
<dbReference type="PANTHER" id="PTHR21716">
    <property type="entry name" value="TRANSMEMBRANE PROTEIN"/>
    <property type="match status" value="1"/>
</dbReference>
<evidence type="ECO:0000256" key="6">
    <source>
        <dbReference type="ARBA" id="ARBA00022989"/>
    </source>
</evidence>
<keyword evidence="4" id="KW-1003">Cell membrane</keyword>
<dbReference type="Pfam" id="PF01594">
    <property type="entry name" value="AI-2E_transport"/>
    <property type="match status" value="1"/>
</dbReference>
<feature type="transmembrane region" description="Helical" evidence="8">
    <location>
        <begin position="277"/>
        <end position="299"/>
    </location>
</feature>